<dbReference type="PROSITE" id="PS51272">
    <property type="entry name" value="SLH"/>
    <property type="match status" value="3"/>
</dbReference>
<dbReference type="OrthoDB" id="900053at2"/>
<evidence type="ECO:0000259" key="3">
    <source>
        <dbReference type="PROSITE" id="PS51272"/>
    </source>
</evidence>
<dbReference type="GO" id="GO:0016020">
    <property type="term" value="C:membrane"/>
    <property type="evidence" value="ECO:0007669"/>
    <property type="project" value="InterPro"/>
</dbReference>
<dbReference type="EMBL" id="AWQQ01000031">
    <property type="protein sequence ID" value="PHJ39179.1"/>
    <property type="molecule type" value="Genomic_DNA"/>
</dbReference>
<evidence type="ECO:0000313" key="4">
    <source>
        <dbReference type="EMBL" id="PHJ39179.1"/>
    </source>
</evidence>
<dbReference type="SUPFAM" id="SSF49313">
    <property type="entry name" value="Cadherin-like"/>
    <property type="match status" value="1"/>
</dbReference>
<evidence type="ECO:0000313" key="5">
    <source>
        <dbReference type="Proteomes" id="UP000222564"/>
    </source>
</evidence>
<dbReference type="PANTHER" id="PTHR43308">
    <property type="entry name" value="OUTER MEMBRANE PROTEIN ALPHA-RELATED"/>
    <property type="match status" value="1"/>
</dbReference>
<feature type="domain" description="SLH" evidence="3">
    <location>
        <begin position="604"/>
        <end position="670"/>
    </location>
</feature>
<dbReference type="Pfam" id="PF05345">
    <property type="entry name" value="He_PIG"/>
    <property type="match status" value="1"/>
</dbReference>
<dbReference type="InterPro" id="IPR051465">
    <property type="entry name" value="Cell_Envelope_Struct_Comp"/>
</dbReference>
<dbReference type="InterPro" id="IPR013783">
    <property type="entry name" value="Ig-like_fold"/>
</dbReference>
<dbReference type="RefSeq" id="WP_099082410.1">
    <property type="nucleotide sequence ID" value="NZ_AWQQ01000031.1"/>
</dbReference>
<protein>
    <recommendedName>
        <fullName evidence="3">SLH domain-containing protein</fullName>
    </recommendedName>
</protein>
<name>A0A2C6MD33_9FIRM</name>
<dbReference type="PANTHER" id="PTHR43308:SF5">
    <property type="entry name" value="S-LAYER PROTEIN _ PEPTIDOGLYCAN ENDO-BETA-N-ACETYLGLUCOSAMINIDASE"/>
    <property type="match status" value="1"/>
</dbReference>
<feature type="domain" description="SLH" evidence="3">
    <location>
        <begin position="478"/>
        <end position="536"/>
    </location>
</feature>
<organism evidence="4 5">
    <name type="scientific">Desulforamulus profundi</name>
    <dbReference type="NCBI Taxonomy" id="1383067"/>
    <lineage>
        <taxon>Bacteria</taxon>
        <taxon>Bacillati</taxon>
        <taxon>Bacillota</taxon>
        <taxon>Clostridia</taxon>
        <taxon>Eubacteriales</taxon>
        <taxon>Peptococcaceae</taxon>
        <taxon>Desulforamulus</taxon>
    </lineage>
</organism>
<proteinExistence type="predicted"/>
<dbReference type="Pfam" id="PF00395">
    <property type="entry name" value="SLH"/>
    <property type="match status" value="3"/>
</dbReference>
<dbReference type="Proteomes" id="UP000222564">
    <property type="component" value="Unassembled WGS sequence"/>
</dbReference>
<dbReference type="InterPro" id="IPR001119">
    <property type="entry name" value="SLH_dom"/>
</dbReference>
<dbReference type="AlphaFoldDB" id="A0A2C6MD33"/>
<sequence length="670" mass="72363">METTEEPVTEAVDEEEIETYTVSGAVYGISEEDTVKIMLSKCTGKTVVSQDLEIGQTAFSISDVPTGEYTLCMLINGATAMMKPVQVAGDTTVEDIHVVRVTGTILGLPEGVTASVYLKPENKDVMVMPLKVISNGDITEFTHKVVPGFYRMTVMAEGYEDYTAPDVIEVGDDDVVLDPIEMVLKLEIVTTSLSTGTEGTAYSTELQATGGKEPLTWAITGGTLPEGLTLDTVTGVISGTPANSGDYSFEVTVTDFLGHTFSQTLNLSIARRSSGGSSGGSSSSSDSANSGTNTDVTKTTFTDREIKEAINLSQGTVTLVAPVGQKSLVLTGDQYKQLIETGKELIISVQDVKVVLNPAAIDLPENAKLEFKVEELADGKAVELVSQTDYQLIGKVFEINMEIKSDGNTEKNPLKQSVRVSLPVKSDMWLDGTHHRLDVFYYNESESKWEPMHAIHNTNGQVLTFSTPHFSKYAVLSKPEKNFSDVTGHWGQKDIERMAARGIVGGYQDHSFRPDANITRAELATLLSRLLGLNEKATITFGDVTEKDWHYESIAKAFQAGIVRGYHDGSFKPNQYVTREQMAAMIANALENEGISIGQNDASLGLFTDAGSISPWARQSVATASALGIVKGIISEQKVKFAPGKQATRAEATVMLARLLDITESAKLNL</sequence>
<dbReference type="InterPro" id="IPR015919">
    <property type="entry name" value="Cadherin-like_sf"/>
</dbReference>
<accession>A0A2C6MD33</accession>
<feature type="domain" description="SLH" evidence="3">
    <location>
        <begin position="537"/>
        <end position="600"/>
    </location>
</feature>
<keyword evidence="1" id="KW-0677">Repeat</keyword>
<comment type="caution">
    <text evidence="4">The sequence shown here is derived from an EMBL/GenBank/DDBJ whole genome shotgun (WGS) entry which is preliminary data.</text>
</comment>
<evidence type="ECO:0000256" key="2">
    <source>
        <dbReference type="SAM" id="MobiDB-lite"/>
    </source>
</evidence>
<dbReference type="GO" id="GO:0005509">
    <property type="term" value="F:calcium ion binding"/>
    <property type="evidence" value="ECO:0007669"/>
    <property type="project" value="InterPro"/>
</dbReference>
<gene>
    <name evidence="4" type="ORF">P378_05085</name>
</gene>
<reference evidence="4 5" key="1">
    <citation type="submission" date="2013-09" db="EMBL/GenBank/DDBJ databases">
        <title>Biodegradation of hydrocarbons in the deep terrestrial subsurface : characterization of a microbial consortium composed of two Desulfotomaculum species originating from a deep geological formation.</title>
        <authorList>
            <person name="Aullo T."/>
            <person name="Berlendis S."/>
            <person name="Lascourreges J.-F."/>
            <person name="Dessort D."/>
            <person name="Saint-Laurent S."/>
            <person name="Schraauwers B."/>
            <person name="Mas J."/>
            <person name="Magot M."/>
            <person name="Ranchou-Peyruse A."/>
        </authorList>
    </citation>
    <scope>NUCLEOTIDE SEQUENCE [LARGE SCALE GENOMIC DNA]</scope>
    <source>
        <strain evidence="4 5">Bs107</strain>
    </source>
</reference>
<dbReference type="Gene3D" id="2.60.40.10">
    <property type="entry name" value="Immunoglobulins"/>
    <property type="match status" value="1"/>
</dbReference>
<evidence type="ECO:0000256" key="1">
    <source>
        <dbReference type="ARBA" id="ARBA00022737"/>
    </source>
</evidence>
<keyword evidence="5" id="KW-1185">Reference proteome</keyword>
<feature type="region of interest" description="Disordered" evidence="2">
    <location>
        <begin position="272"/>
        <end position="296"/>
    </location>
</feature>